<sequence length="84" mass="9853">MTIKNFFIDLWLTLRFGKWRVKRYHAHAYGDWGGPNRWHWEYRAEHSRSDQVIHCISKRIAEGACAAENDLRGTAPSGDDLRLP</sequence>
<accession>A0A0F9TAA4</accession>
<protein>
    <submittedName>
        <fullName evidence="1">Uncharacterized protein</fullName>
    </submittedName>
</protein>
<dbReference type="AlphaFoldDB" id="A0A0F9TAA4"/>
<proteinExistence type="predicted"/>
<evidence type="ECO:0000313" key="1">
    <source>
        <dbReference type="EMBL" id="KKN76134.1"/>
    </source>
</evidence>
<reference evidence="1" key="1">
    <citation type="journal article" date="2015" name="Nature">
        <title>Complex archaea that bridge the gap between prokaryotes and eukaryotes.</title>
        <authorList>
            <person name="Spang A."/>
            <person name="Saw J.H."/>
            <person name="Jorgensen S.L."/>
            <person name="Zaremba-Niedzwiedzka K."/>
            <person name="Martijn J."/>
            <person name="Lind A.E."/>
            <person name="van Eijk R."/>
            <person name="Schleper C."/>
            <person name="Guy L."/>
            <person name="Ettema T.J."/>
        </authorList>
    </citation>
    <scope>NUCLEOTIDE SEQUENCE</scope>
</reference>
<name>A0A0F9TAA4_9ZZZZ</name>
<gene>
    <name evidence="1" type="ORF">LCGC14_0373290</name>
</gene>
<comment type="caution">
    <text evidence="1">The sequence shown here is derived from an EMBL/GenBank/DDBJ whole genome shotgun (WGS) entry which is preliminary data.</text>
</comment>
<dbReference type="EMBL" id="LAZR01000299">
    <property type="protein sequence ID" value="KKN76134.1"/>
    <property type="molecule type" value="Genomic_DNA"/>
</dbReference>
<organism evidence="1">
    <name type="scientific">marine sediment metagenome</name>
    <dbReference type="NCBI Taxonomy" id="412755"/>
    <lineage>
        <taxon>unclassified sequences</taxon>
        <taxon>metagenomes</taxon>
        <taxon>ecological metagenomes</taxon>
    </lineage>
</organism>